<dbReference type="PANTHER" id="PTHR32552:SF68">
    <property type="entry name" value="FERRICHROME OUTER MEMBRANE TRANSPORTER_PHAGE RECEPTOR"/>
    <property type="match status" value="1"/>
</dbReference>
<evidence type="ECO:0000313" key="16">
    <source>
        <dbReference type="Proteomes" id="UP000829817"/>
    </source>
</evidence>
<gene>
    <name evidence="15" type="ORF">LVJ83_06780</name>
</gene>
<dbReference type="Gene3D" id="2.170.130.10">
    <property type="entry name" value="TonB-dependent receptor, plug domain"/>
    <property type="match status" value="1"/>
</dbReference>
<evidence type="ECO:0000256" key="3">
    <source>
        <dbReference type="ARBA" id="ARBA00022448"/>
    </source>
</evidence>
<keyword evidence="5" id="KW-0410">Iron transport</keyword>
<evidence type="ECO:0000256" key="6">
    <source>
        <dbReference type="ARBA" id="ARBA00022692"/>
    </source>
</evidence>
<evidence type="ECO:0000313" key="15">
    <source>
        <dbReference type="EMBL" id="UOO83156.1"/>
    </source>
</evidence>
<keyword evidence="9" id="KW-0406">Ion transport</keyword>
<evidence type="ECO:0000256" key="9">
    <source>
        <dbReference type="ARBA" id="ARBA00023065"/>
    </source>
</evidence>
<keyword evidence="4 13" id="KW-1134">Transmembrane beta strand</keyword>
<keyword evidence="6 13" id="KW-0812">Transmembrane</keyword>
<organism evidence="15 16">
    <name type="scientific">Uruburuella testudinis</name>
    <dbReference type="NCBI Taxonomy" id="1282863"/>
    <lineage>
        <taxon>Bacteria</taxon>
        <taxon>Pseudomonadati</taxon>
        <taxon>Pseudomonadota</taxon>
        <taxon>Betaproteobacteria</taxon>
        <taxon>Neisseriales</taxon>
        <taxon>Neisseriaceae</taxon>
        <taxon>Uruburuella</taxon>
    </lineage>
</organism>
<evidence type="ECO:0000256" key="12">
    <source>
        <dbReference type="ARBA" id="ARBA00023237"/>
    </source>
</evidence>
<comment type="subcellular location">
    <subcellularLocation>
        <location evidence="1 13">Cell outer membrane</location>
        <topology evidence="1 13">Multi-pass membrane protein</topology>
    </subcellularLocation>
</comment>
<evidence type="ECO:0000256" key="1">
    <source>
        <dbReference type="ARBA" id="ARBA00004571"/>
    </source>
</evidence>
<keyword evidence="16" id="KW-1185">Reference proteome</keyword>
<accession>A0ABY4DWG6</accession>
<dbReference type="InterPro" id="IPR039426">
    <property type="entry name" value="TonB-dep_rcpt-like"/>
</dbReference>
<protein>
    <submittedName>
        <fullName evidence="15">TonB-dependent receptor plug domain-containing protein</fullName>
    </submittedName>
</protein>
<sequence length="427" mass="47334">MVHSAYAQNSTGADVYSAVLPTMVVEASADDGSTKGYIGYGEAKVSRNGLEIRELPQTIDVINIQKNKNYNTNDLSSILEGNAGIDATYDMRGESIYLRGFNIDANDIYRDGIRESGQVRRSTASVERVEILKGPASVLYGRSGGGGVVNMVSKAANFQTARSIGITYGSWADRSANIDINQKISDGAAVRLIGEIGHANSFRSGIGSKSRMISPSITLKSTNGLSWTGQYIYDNTERIPDRGPNKAEYDKMGLSYRTGFARAGDKVDDTLHHFRSDLTWQISPDWSLQWLAGYRRANQNFDHYYGGSYNETTRLLSQTYAWQNTRNETLSSALTLNGGFDTGRINHKITAGWDISRENRHPILAVVRNQSIDPFDRGSWTRIVQRPAATTDNRHHRQPPPGACCRLVYPRFDFIHTDSKSDVGRPL</sequence>
<dbReference type="Pfam" id="PF07715">
    <property type="entry name" value="Plug"/>
    <property type="match status" value="1"/>
</dbReference>
<dbReference type="SUPFAM" id="SSF56935">
    <property type="entry name" value="Porins"/>
    <property type="match status" value="1"/>
</dbReference>
<evidence type="ECO:0000256" key="2">
    <source>
        <dbReference type="ARBA" id="ARBA00009810"/>
    </source>
</evidence>
<keyword evidence="11 15" id="KW-0675">Receptor</keyword>
<keyword evidence="7" id="KW-0732">Signal</keyword>
<comment type="similarity">
    <text evidence="2 13">Belongs to the TonB-dependent receptor family.</text>
</comment>
<dbReference type="InterPro" id="IPR036942">
    <property type="entry name" value="Beta-barrel_TonB_sf"/>
</dbReference>
<dbReference type="RefSeq" id="WP_244787558.1">
    <property type="nucleotide sequence ID" value="NZ_CP091508.1"/>
</dbReference>
<reference evidence="15 16" key="1">
    <citation type="journal article" date="2022" name="Res Sq">
        <title>Evolution of multicellular longitudinally dividing oral cavity symbionts (Neisseriaceae).</title>
        <authorList>
            <person name="Nyongesa S."/>
            <person name="Weber P."/>
            <person name="Bernet E."/>
            <person name="Pullido F."/>
            <person name="Nieckarz M."/>
            <person name="Delaby M."/>
            <person name="Nieves C."/>
            <person name="Viehboeck T."/>
            <person name="Krause N."/>
            <person name="Rivera-Millot A."/>
            <person name="Nakamura A."/>
            <person name="Vischer N."/>
            <person name="VanNieuwenhze M."/>
            <person name="Brun Y."/>
            <person name="Cava F."/>
            <person name="Bulgheresi S."/>
            <person name="Veyrier F."/>
        </authorList>
    </citation>
    <scope>NUCLEOTIDE SEQUENCE [LARGE SCALE GENOMIC DNA]</scope>
    <source>
        <strain evidence="15 16">CCUG 63373m</strain>
    </source>
</reference>
<keyword evidence="3 13" id="KW-0813">Transport</keyword>
<dbReference type="PROSITE" id="PS52016">
    <property type="entry name" value="TONB_DEPENDENT_REC_3"/>
    <property type="match status" value="1"/>
</dbReference>
<dbReference type="Gene3D" id="2.40.170.20">
    <property type="entry name" value="TonB-dependent receptor, beta-barrel domain"/>
    <property type="match status" value="1"/>
</dbReference>
<evidence type="ECO:0000259" key="14">
    <source>
        <dbReference type="Pfam" id="PF07715"/>
    </source>
</evidence>
<evidence type="ECO:0000256" key="10">
    <source>
        <dbReference type="ARBA" id="ARBA00023136"/>
    </source>
</evidence>
<feature type="domain" description="TonB-dependent receptor plug" evidence="14">
    <location>
        <begin position="52"/>
        <end position="148"/>
    </location>
</feature>
<dbReference type="InterPro" id="IPR037066">
    <property type="entry name" value="Plug_dom_sf"/>
</dbReference>
<evidence type="ECO:0000256" key="8">
    <source>
        <dbReference type="ARBA" id="ARBA00023004"/>
    </source>
</evidence>
<evidence type="ECO:0000256" key="11">
    <source>
        <dbReference type="ARBA" id="ARBA00023170"/>
    </source>
</evidence>
<dbReference type="EMBL" id="CP091508">
    <property type="protein sequence ID" value="UOO83156.1"/>
    <property type="molecule type" value="Genomic_DNA"/>
</dbReference>
<keyword evidence="10 13" id="KW-0472">Membrane</keyword>
<dbReference type="Proteomes" id="UP000829817">
    <property type="component" value="Chromosome"/>
</dbReference>
<proteinExistence type="inferred from homology"/>
<evidence type="ECO:0000256" key="5">
    <source>
        <dbReference type="ARBA" id="ARBA00022496"/>
    </source>
</evidence>
<evidence type="ECO:0000256" key="7">
    <source>
        <dbReference type="ARBA" id="ARBA00022729"/>
    </source>
</evidence>
<dbReference type="PANTHER" id="PTHR32552">
    <property type="entry name" value="FERRICHROME IRON RECEPTOR-RELATED"/>
    <property type="match status" value="1"/>
</dbReference>
<keyword evidence="12 13" id="KW-0998">Cell outer membrane</keyword>
<dbReference type="InterPro" id="IPR012910">
    <property type="entry name" value="Plug_dom"/>
</dbReference>
<evidence type="ECO:0000256" key="13">
    <source>
        <dbReference type="PROSITE-ProRule" id="PRU01360"/>
    </source>
</evidence>
<keyword evidence="8" id="KW-0408">Iron</keyword>
<name>A0ABY4DWG6_9NEIS</name>
<evidence type="ECO:0000256" key="4">
    <source>
        <dbReference type="ARBA" id="ARBA00022452"/>
    </source>
</evidence>